<keyword evidence="5" id="KW-0496">Mitochondrion</keyword>
<name>A0A6A6DDE8_9PEZI</name>
<feature type="region of interest" description="Disordered" evidence="7">
    <location>
        <begin position="292"/>
        <end position="323"/>
    </location>
</feature>
<evidence type="ECO:0000313" key="8">
    <source>
        <dbReference type="EMBL" id="KAF2177491.1"/>
    </source>
</evidence>
<feature type="compositionally biased region" description="Basic and acidic residues" evidence="7">
    <location>
        <begin position="292"/>
        <end position="309"/>
    </location>
</feature>
<evidence type="ECO:0000256" key="3">
    <source>
        <dbReference type="ARBA" id="ARBA00004370"/>
    </source>
</evidence>
<dbReference type="InterPro" id="IPR029058">
    <property type="entry name" value="AB_hydrolase_fold"/>
</dbReference>
<dbReference type="InterPro" id="IPR052374">
    <property type="entry name" value="SERAC1"/>
</dbReference>
<evidence type="ECO:0000256" key="4">
    <source>
        <dbReference type="ARBA" id="ARBA00022824"/>
    </source>
</evidence>
<organism evidence="8 9">
    <name type="scientific">Zopfia rhizophila CBS 207.26</name>
    <dbReference type="NCBI Taxonomy" id="1314779"/>
    <lineage>
        <taxon>Eukaryota</taxon>
        <taxon>Fungi</taxon>
        <taxon>Dikarya</taxon>
        <taxon>Ascomycota</taxon>
        <taxon>Pezizomycotina</taxon>
        <taxon>Dothideomycetes</taxon>
        <taxon>Dothideomycetes incertae sedis</taxon>
        <taxon>Zopfiaceae</taxon>
        <taxon>Zopfia</taxon>
    </lineage>
</organism>
<evidence type="ECO:0000256" key="1">
    <source>
        <dbReference type="ARBA" id="ARBA00004173"/>
    </source>
</evidence>
<dbReference type="OrthoDB" id="5086500at2759"/>
<dbReference type="GO" id="GO:0005783">
    <property type="term" value="C:endoplasmic reticulum"/>
    <property type="evidence" value="ECO:0007669"/>
    <property type="project" value="UniProtKB-SubCell"/>
</dbReference>
<keyword evidence="6" id="KW-0472">Membrane</keyword>
<keyword evidence="9" id="KW-1185">Reference proteome</keyword>
<dbReference type="PANTHER" id="PTHR48182:SF2">
    <property type="entry name" value="PROTEIN SERAC1"/>
    <property type="match status" value="1"/>
</dbReference>
<reference evidence="8" key="1">
    <citation type="journal article" date="2020" name="Stud. Mycol.">
        <title>101 Dothideomycetes genomes: a test case for predicting lifestyles and emergence of pathogens.</title>
        <authorList>
            <person name="Haridas S."/>
            <person name="Albert R."/>
            <person name="Binder M."/>
            <person name="Bloem J."/>
            <person name="Labutti K."/>
            <person name="Salamov A."/>
            <person name="Andreopoulos B."/>
            <person name="Baker S."/>
            <person name="Barry K."/>
            <person name="Bills G."/>
            <person name="Bluhm B."/>
            <person name="Cannon C."/>
            <person name="Castanera R."/>
            <person name="Culley D."/>
            <person name="Daum C."/>
            <person name="Ezra D."/>
            <person name="Gonzalez J."/>
            <person name="Henrissat B."/>
            <person name="Kuo A."/>
            <person name="Liang C."/>
            <person name="Lipzen A."/>
            <person name="Lutzoni F."/>
            <person name="Magnuson J."/>
            <person name="Mondo S."/>
            <person name="Nolan M."/>
            <person name="Ohm R."/>
            <person name="Pangilinan J."/>
            <person name="Park H.-J."/>
            <person name="Ramirez L."/>
            <person name="Alfaro M."/>
            <person name="Sun H."/>
            <person name="Tritt A."/>
            <person name="Yoshinaga Y."/>
            <person name="Zwiers L.-H."/>
            <person name="Turgeon B."/>
            <person name="Goodwin S."/>
            <person name="Spatafora J."/>
            <person name="Crous P."/>
            <person name="Grigoriev I."/>
        </authorList>
    </citation>
    <scope>NUCLEOTIDE SEQUENCE</scope>
    <source>
        <strain evidence="8">CBS 207.26</strain>
    </source>
</reference>
<dbReference type="Proteomes" id="UP000800200">
    <property type="component" value="Unassembled WGS sequence"/>
</dbReference>
<dbReference type="Gene3D" id="3.40.50.1820">
    <property type="entry name" value="alpha/beta hydrolase"/>
    <property type="match status" value="1"/>
</dbReference>
<dbReference type="PANTHER" id="PTHR48182">
    <property type="entry name" value="PROTEIN SERAC1"/>
    <property type="match status" value="1"/>
</dbReference>
<dbReference type="SUPFAM" id="SSF53474">
    <property type="entry name" value="alpha/beta-Hydrolases"/>
    <property type="match status" value="1"/>
</dbReference>
<evidence type="ECO:0000313" key="9">
    <source>
        <dbReference type="Proteomes" id="UP000800200"/>
    </source>
</evidence>
<proteinExistence type="predicted"/>
<evidence type="ECO:0000256" key="6">
    <source>
        <dbReference type="ARBA" id="ARBA00023136"/>
    </source>
</evidence>
<evidence type="ECO:0000256" key="7">
    <source>
        <dbReference type="SAM" id="MobiDB-lite"/>
    </source>
</evidence>
<keyword evidence="4" id="KW-0256">Endoplasmic reticulum</keyword>
<comment type="subcellular location">
    <subcellularLocation>
        <location evidence="2">Endoplasmic reticulum</location>
    </subcellularLocation>
    <subcellularLocation>
        <location evidence="3">Membrane</location>
    </subcellularLocation>
    <subcellularLocation>
        <location evidence="1">Mitochondrion</location>
    </subcellularLocation>
</comment>
<gene>
    <name evidence="8" type="ORF">K469DRAFT_732439</name>
</gene>
<accession>A0A6A6DDE8</accession>
<dbReference type="GO" id="GO:0016020">
    <property type="term" value="C:membrane"/>
    <property type="evidence" value="ECO:0007669"/>
    <property type="project" value="UniProtKB-SubCell"/>
</dbReference>
<dbReference type="AlphaFoldDB" id="A0A6A6DDE8"/>
<dbReference type="GO" id="GO:0005739">
    <property type="term" value="C:mitochondrion"/>
    <property type="evidence" value="ECO:0007669"/>
    <property type="project" value="UniProtKB-SubCell"/>
</dbReference>
<protein>
    <recommendedName>
        <fullName evidence="10">DUF676 domain-containing protein</fullName>
    </recommendedName>
</protein>
<evidence type="ECO:0000256" key="2">
    <source>
        <dbReference type="ARBA" id="ARBA00004240"/>
    </source>
</evidence>
<evidence type="ECO:0000256" key="5">
    <source>
        <dbReference type="ARBA" id="ARBA00023128"/>
    </source>
</evidence>
<evidence type="ECO:0008006" key="10">
    <source>
        <dbReference type="Google" id="ProtNLM"/>
    </source>
</evidence>
<dbReference type="EMBL" id="ML994688">
    <property type="protein sequence ID" value="KAF2177491.1"/>
    <property type="molecule type" value="Genomic_DNA"/>
</dbReference>
<sequence length="323" mass="36596">MAPSEEKVYGIKEVYRPADTDPEIDIVAVHGLNGDALKTWTAKNGVCWLHHPDFLPKYIRNARVLAWGYNGSISALTGDKPSKDRIHHHAQTLLERRVDEPIIFICHSLGGIIVKRTLSYSNTRNSDKIAHIHTIFTCTYGILFFGTPHHGSPKAHLLRTLQKLASIAVPQRIGQFESDLVSALEEGSETLQNITDYFVPLMKNFCIYYFWESESADLKYTKERIVSQESAAPIVDATERTGIQADHSGMVKFGEKDSSDFKVVAATLDKYCGEAPDMIRHRWAETMQSLAEQRRREAMERRRGYEEGPRNGPQEGKQVIQHM</sequence>